<reference evidence="3 4" key="1">
    <citation type="journal article" date="2020" name="Syst. Appl. Microbiol.">
        <title>Alienimonas chondri sp. nov., a novel planctomycete isolated from the biofilm of the red alga Chondrus crispus.</title>
        <authorList>
            <person name="Vitorino I."/>
            <person name="Albuquerque L."/>
            <person name="Wiegand S."/>
            <person name="Kallscheuer N."/>
            <person name="da Costa M.S."/>
            <person name="Lobo-da-Cunha A."/>
            <person name="Jogler C."/>
            <person name="Lage O.M."/>
        </authorList>
    </citation>
    <scope>NUCLEOTIDE SEQUENCE [LARGE SCALE GENOMIC DNA]</scope>
    <source>
        <strain evidence="3 4">LzC2</strain>
    </source>
</reference>
<dbReference type="EMBL" id="WTPX01000271">
    <property type="protein sequence ID" value="NNJ28045.1"/>
    <property type="molecule type" value="Genomic_DNA"/>
</dbReference>
<evidence type="ECO:0000313" key="4">
    <source>
        <dbReference type="Proteomes" id="UP000609651"/>
    </source>
</evidence>
<evidence type="ECO:0000313" key="3">
    <source>
        <dbReference type="EMBL" id="NNJ28045.1"/>
    </source>
</evidence>
<sequence length="579" mass="65813">MKITADDVTVGELLGQRFLVIPRFQRPYSWNRGEVEEFWIDTCTLREADYFIGSVVLYKSGSDELGIVDGQQRITTVTILLCALRDAFEDEGAGDLAKGLHQLIERIDITSRKRLVLRTQTSYPYLQVAIQSNDEEDEEEVFAASPEEELIQEAHLFLRNRIAEVVADAKRDAGKTVKSKKRAARQALETIRARVLSLNIIVALLENEEDAYLIFETLNTRGKNLSPVDLVRTHITRLIPPNNRTTDRPKERFEGILQRFAESDSELDPKDFLLHYWLSTHEYTSRARIFKEVKRTVKTKDAARKLLDSLETNGKLYLRIAEPDNYERNRSERPITRCLTSLNAVQFKQSTPFILSVVRSFEDKHLKLRRAVEALSAVENFHTIFSAVTSQPASGGISQMYALHARKLSQAKTDSGRDAAVDSLVEKLRQKLPVFEEFQANFEQVLFFRTKHRPKGTPKPQARLARYLLEKYTNHIASGVNLKASDLTVEHLLPQSAHRKSVPMSIIGQLGNLLLVTEELNEELGDKSFAEKAAILKSSHVPMDDLLTSFIESGRMSPSDVRARTAEMARVGYSTIWKL</sequence>
<feature type="domain" description="GmrSD restriction endonucleases C-terminal" evidence="2">
    <location>
        <begin position="460"/>
        <end position="571"/>
    </location>
</feature>
<dbReference type="RefSeq" id="WP_171189944.1">
    <property type="nucleotide sequence ID" value="NZ_WTPX01000271.1"/>
</dbReference>
<organism evidence="3 4">
    <name type="scientific">Alienimonas chondri</name>
    <dbReference type="NCBI Taxonomy" id="2681879"/>
    <lineage>
        <taxon>Bacteria</taxon>
        <taxon>Pseudomonadati</taxon>
        <taxon>Planctomycetota</taxon>
        <taxon>Planctomycetia</taxon>
        <taxon>Planctomycetales</taxon>
        <taxon>Planctomycetaceae</taxon>
        <taxon>Alienimonas</taxon>
    </lineage>
</organism>
<evidence type="ECO:0000259" key="2">
    <source>
        <dbReference type="Pfam" id="PF07510"/>
    </source>
</evidence>
<feature type="domain" description="GmrSD restriction endonucleases N-terminal" evidence="1">
    <location>
        <begin position="12"/>
        <end position="235"/>
    </location>
</feature>
<keyword evidence="4" id="KW-1185">Reference proteome</keyword>
<dbReference type="Pfam" id="PF07510">
    <property type="entry name" value="GmrSD_C"/>
    <property type="match status" value="1"/>
</dbReference>
<protein>
    <recommendedName>
        <fullName evidence="5">DUF262 domain-containing protein</fullName>
    </recommendedName>
</protein>
<dbReference type="Pfam" id="PF03235">
    <property type="entry name" value="GmrSD_N"/>
    <property type="match status" value="1"/>
</dbReference>
<dbReference type="InterPro" id="IPR011089">
    <property type="entry name" value="GmrSD_C"/>
</dbReference>
<dbReference type="InterPro" id="IPR004919">
    <property type="entry name" value="GmrSD_N"/>
</dbReference>
<proteinExistence type="predicted"/>
<dbReference type="PANTHER" id="PTHR35149:SF2">
    <property type="entry name" value="DUF262 DOMAIN-CONTAINING PROTEIN"/>
    <property type="match status" value="1"/>
</dbReference>
<evidence type="ECO:0000259" key="1">
    <source>
        <dbReference type="Pfam" id="PF03235"/>
    </source>
</evidence>
<accession>A0ABX1VIZ4</accession>
<name>A0ABX1VIZ4_9PLAN</name>
<dbReference type="PANTHER" id="PTHR35149">
    <property type="entry name" value="SLL5132 PROTEIN"/>
    <property type="match status" value="1"/>
</dbReference>
<evidence type="ECO:0008006" key="5">
    <source>
        <dbReference type="Google" id="ProtNLM"/>
    </source>
</evidence>
<dbReference type="Proteomes" id="UP000609651">
    <property type="component" value="Unassembled WGS sequence"/>
</dbReference>
<gene>
    <name evidence="3" type="ORF">LzC2_41560</name>
</gene>
<comment type="caution">
    <text evidence="3">The sequence shown here is derived from an EMBL/GenBank/DDBJ whole genome shotgun (WGS) entry which is preliminary data.</text>
</comment>